<keyword evidence="1" id="KW-1133">Transmembrane helix</keyword>
<feature type="transmembrane region" description="Helical" evidence="1">
    <location>
        <begin position="221"/>
        <end position="242"/>
    </location>
</feature>
<feature type="transmembrane region" description="Helical" evidence="1">
    <location>
        <begin position="262"/>
        <end position="285"/>
    </location>
</feature>
<feature type="transmembrane region" description="Helical" evidence="1">
    <location>
        <begin position="176"/>
        <end position="200"/>
    </location>
</feature>
<dbReference type="EMBL" id="LATX01000739">
    <property type="protein sequence ID" value="KTB45256.1"/>
    <property type="molecule type" value="Genomic_DNA"/>
</dbReference>
<accession>A0A0W0G9R3</accession>
<feature type="transmembrane region" description="Helical" evidence="1">
    <location>
        <begin position="12"/>
        <end position="35"/>
    </location>
</feature>
<sequence length="345" mass="37464">MSFNASDRSLTSALAIAFIVFQFLGLFGAIAILIAASLSSKLRQATWYNFIVILVLFCFSYLLLLLAGQYGNPDPPFGLCLAQSCMIYGVPVLGMSATLALVHQLERNLREILSKESEAKIRAENLKSIAPLVLPYVLFMAIIVETLVLGLRDPSSVQKLPEIAYCNLKNPVPGRISAAIVTLLIFPILALDGAMCLHVFRNWRVFKSDADTVSMFIRMCTFNILAVASALIGIVFFLVVLTKHTPTGVASLNMVLSIRGSLAFLSVCFSAEAVETVPFATVVIFGTHKASAQWKIILVKSPRAAKENGGVSPTSLHRRISLTEIIVIGPMSSEENAFHGVKEQG</sequence>
<feature type="transmembrane region" description="Helical" evidence="1">
    <location>
        <begin position="129"/>
        <end position="151"/>
    </location>
</feature>
<evidence type="ECO:0008006" key="4">
    <source>
        <dbReference type="Google" id="ProtNLM"/>
    </source>
</evidence>
<comment type="caution">
    <text evidence="2">The sequence shown here is derived from an EMBL/GenBank/DDBJ whole genome shotgun (WGS) entry which is preliminary data.</text>
</comment>
<evidence type="ECO:0000256" key="1">
    <source>
        <dbReference type="SAM" id="Phobius"/>
    </source>
</evidence>
<feature type="transmembrane region" description="Helical" evidence="1">
    <location>
        <begin position="76"/>
        <end position="102"/>
    </location>
</feature>
<feature type="transmembrane region" description="Helical" evidence="1">
    <location>
        <begin position="47"/>
        <end position="70"/>
    </location>
</feature>
<protein>
    <recommendedName>
        <fullName evidence="4">G-protein coupled receptors family 3 profile domain-containing protein</fullName>
    </recommendedName>
</protein>
<organism evidence="2 3">
    <name type="scientific">Moniliophthora roreri</name>
    <name type="common">Frosty pod rot fungus</name>
    <name type="synonym">Monilia roreri</name>
    <dbReference type="NCBI Taxonomy" id="221103"/>
    <lineage>
        <taxon>Eukaryota</taxon>
        <taxon>Fungi</taxon>
        <taxon>Dikarya</taxon>
        <taxon>Basidiomycota</taxon>
        <taxon>Agaricomycotina</taxon>
        <taxon>Agaricomycetes</taxon>
        <taxon>Agaricomycetidae</taxon>
        <taxon>Agaricales</taxon>
        <taxon>Marasmiineae</taxon>
        <taxon>Marasmiaceae</taxon>
        <taxon>Moniliophthora</taxon>
    </lineage>
</organism>
<reference evidence="2 3" key="1">
    <citation type="submission" date="2015-12" db="EMBL/GenBank/DDBJ databases">
        <title>Draft genome sequence of Moniliophthora roreri, the causal agent of frosty pod rot of cacao.</title>
        <authorList>
            <person name="Aime M.C."/>
            <person name="Diaz-Valderrama J.R."/>
            <person name="Kijpornyongpan T."/>
            <person name="Phillips-Mora W."/>
        </authorList>
    </citation>
    <scope>NUCLEOTIDE SEQUENCE [LARGE SCALE GENOMIC DNA]</scope>
    <source>
        <strain evidence="2 3">MCA 2952</strain>
    </source>
</reference>
<gene>
    <name evidence="2" type="ORF">WG66_2184</name>
</gene>
<keyword evidence="1" id="KW-0472">Membrane</keyword>
<dbReference type="AlphaFoldDB" id="A0A0W0G9R3"/>
<evidence type="ECO:0000313" key="2">
    <source>
        <dbReference type="EMBL" id="KTB45256.1"/>
    </source>
</evidence>
<name>A0A0W0G9R3_MONRR</name>
<evidence type="ECO:0000313" key="3">
    <source>
        <dbReference type="Proteomes" id="UP000054988"/>
    </source>
</evidence>
<keyword evidence="1" id="KW-0812">Transmembrane</keyword>
<proteinExistence type="predicted"/>
<dbReference type="Proteomes" id="UP000054988">
    <property type="component" value="Unassembled WGS sequence"/>
</dbReference>